<protein>
    <submittedName>
        <fullName evidence="1">DNA pilot protein</fullName>
    </submittedName>
</protein>
<accession>A0A8F5ML41</accession>
<proteinExistence type="predicted"/>
<evidence type="ECO:0000313" key="1">
    <source>
        <dbReference type="EMBL" id="QXN75184.1"/>
    </source>
</evidence>
<dbReference type="EMBL" id="MZ089783">
    <property type="protein sequence ID" value="QXN75184.1"/>
    <property type="molecule type" value="Genomic_DNA"/>
</dbReference>
<sequence>MITISSISVLVKCLFTLYHHIYWEGYNMGLGNLLKGGISGAGAGAAFGPHGAAIGAALGVGASLLGGFNSASGGGTSIAGSKALMDHQLSLNKDYTKWMNENGYSQMRTGLENAGYNPILALGASPASGSVGIANATEGTSAKGVTLNNLASIMNTTANTKLQEQQAETEFAKRVNLSADTGLKLADTMYKKGLIKWQDLQNYAELALKRSSSAMNTASAKASLRNADTNYYNAVTNRNRKSVGGLGFNYSFSYR</sequence>
<organism evidence="1">
    <name type="scientific">Microvirus mar37</name>
    <dbReference type="NCBI Taxonomy" id="2851171"/>
    <lineage>
        <taxon>Viruses</taxon>
        <taxon>Monodnaviria</taxon>
        <taxon>Sangervirae</taxon>
        <taxon>Phixviricota</taxon>
        <taxon>Malgrandaviricetes</taxon>
        <taxon>Petitvirales</taxon>
        <taxon>Microviridae</taxon>
    </lineage>
</organism>
<name>A0A8F5ML41_9VIRU</name>
<reference evidence="1" key="1">
    <citation type="submission" date="2021-04" db="EMBL/GenBank/DDBJ databases">
        <title>Genomes of microviruses identified in yellow-bellied marmot fecal samples.</title>
        <authorList>
            <person name="Varsani A."/>
            <person name="Kraberger S."/>
            <person name="Chatterjee A."/>
            <person name="Richet C."/>
            <person name="Fontenele R.S."/>
            <person name="Schmidlin K."/>
            <person name="Blumstein D.T."/>
        </authorList>
    </citation>
    <scope>NUCLEOTIDE SEQUENCE</scope>
    <source>
        <strain evidence="1">Mar37</strain>
    </source>
</reference>